<organism evidence="2 3">
    <name type="scientific">Parathielavia appendiculata</name>
    <dbReference type="NCBI Taxonomy" id="2587402"/>
    <lineage>
        <taxon>Eukaryota</taxon>
        <taxon>Fungi</taxon>
        <taxon>Dikarya</taxon>
        <taxon>Ascomycota</taxon>
        <taxon>Pezizomycotina</taxon>
        <taxon>Sordariomycetes</taxon>
        <taxon>Sordariomycetidae</taxon>
        <taxon>Sordariales</taxon>
        <taxon>Chaetomiaceae</taxon>
        <taxon>Parathielavia</taxon>
    </lineage>
</organism>
<reference evidence="2" key="2">
    <citation type="submission" date="2023-05" db="EMBL/GenBank/DDBJ databases">
        <authorList>
            <consortium name="Lawrence Berkeley National Laboratory"/>
            <person name="Steindorff A."/>
            <person name="Hensen N."/>
            <person name="Bonometti L."/>
            <person name="Westerberg I."/>
            <person name="Brannstrom I.O."/>
            <person name="Guillou S."/>
            <person name="Cros-Aarteil S."/>
            <person name="Calhoun S."/>
            <person name="Haridas S."/>
            <person name="Kuo A."/>
            <person name="Mondo S."/>
            <person name="Pangilinan J."/>
            <person name="Riley R."/>
            <person name="Labutti K."/>
            <person name="Andreopoulos B."/>
            <person name="Lipzen A."/>
            <person name="Chen C."/>
            <person name="Yanf M."/>
            <person name="Daum C."/>
            <person name="Ng V."/>
            <person name="Clum A."/>
            <person name="Ohm R."/>
            <person name="Martin F."/>
            <person name="Silar P."/>
            <person name="Natvig D."/>
            <person name="Lalanne C."/>
            <person name="Gautier V."/>
            <person name="Ament-Velasquez S.L."/>
            <person name="Kruys A."/>
            <person name="Hutchinson M.I."/>
            <person name="Powell A.J."/>
            <person name="Barry K."/>
            <person name="Miller A.N."/>
            <person name="Grigoriev I.V."/>
            <person name="Debuchy R."/>
            <person name="Gladieux P."/>
            <person name="Thoren M.H."/>
            <person name="Johannesson H."/>
        </authorList>
    </citation>
    <scope>NUCLEOTIDE SEQUENCE</scope>
    <source>
        <strain evidence="2">CBS 731.68</strain>
    </source>
</reference>
<comment type="caution">
    <text evidence="2">The sequence shown here is derived from an EMBL/GenBank/DDBJ whole genome shotgun (WGS) entry which is preliminary data.</text>
</comment>
<name>A0AAN6TR80_9PEZI</name>
<dbReference type="EMBL" id="MU853252">
    <property type="protein sequence ID" value="KAK4119218.1"/>
    <property type="molecule type" value="Genomic_DNA"/>
</dbReference>
<accession>A0AAN6TR80</accession>
<sequence>MCRWSYSHHHHLPGCPRPIDIIVHYQYGDCAIIDPHTGEILPCENARFDELMSQIDYNDPCATGGCLMSPDCESGACRLALLGGRWVCCRCGGRDNDGTWCRHRLRMSPDTFCYHSCCYGCTANSGPSSSSSGGSGSCSSRKGRR</sequence>
<evidence type="ECO:0000313" key="3">
    <source>
        <dbReference type="Proteomes" id="UP001302602"/>
    </source>
</evidence>
<gene>
    <name evidence="2" type="ORF">N657DRAFT_554743</name>
</gene>
<dbReference type="RefSeq" id="XP_062642991.1">
    <property type="nucleotide sequence ID" value="XM_062787929.1"/>
</dbReference>
<proteinExistence type="predicted"/>
<reference evidence="2" key="1">
    <citation type="journal article" date="2023" name="Mol. Phylogenet. Evol.">
        <title>Genome-scale phylogeny and comparative genomics of the fungal order Sordariales.</title>
        <authorList>
            <person name="Hensen N."/>
            <person name="Bonometti L."/>
            <person name="Westerberg I."/>
            <person name="Brannstrom I.O."/>
            <person name="Guillou S."/>
            <person name="Cros-Aarteil S."/>
            <person name="Calhoun S."/>
            <person name="Haridas S."/>
            <person name="Kuo A."/>
            <person name="Mondo S."/>
            <person name="Pangilinan J."/>
            <person name="Riley R."/>
            <person name="LaButti K."/>
            <person name="Andreopoulos B."/>
            <person name="Lipzen A."/>
            <person name="Chen C."/>
            <person name="Yan M."/>
            <person name="Daum C."/>
            <person name="Ng V."/>
            <person name="Clum A."/>
            <person name="Steindorff A."/>
            <person name="Ohm R.A."/>
            <person name="Martin F."/>
            <person name="Silar P."/>
            <person name="Natvig D.O."/>
            <person name="Lalanne C."/>
            <person name="Gautier V."/>
            <person name="Ament-Velasquez S.L."/>
            <person name="Kruys A."/>
            <person name="Hutchinson M.I."/>
            <person name="Powell A.J."/>
            <person name="Barry K."/>
            <person name="Miller A.N."/>
            <person name="Grigoriev I.V."/>
            <person name="Debuchy R."/>
            <person name="Gladieux P."/>
            <person name="Hiltunen Thoren M."/>
            <person name="Johannesson H."/>
        </authorList>
    </citation>
    <scope>NUCLEOTIDE SEQUENCE</scope>
    <source>
        <strain evidence="2">CBS 731.68</strain>
    </source>
</reference>
<feature type="non-terminal residue" evidence="2">
    <location>
        <position position="145"/>
    </location>
</feature>
<evidence type="ECO:0000256" key="1">
    <source>
        <dbReference type="SAM" id="MobiDB-lite"/>
    </source>
</evidence>
<evidence type="ECO:0000313" key="2">
    <source>
        <dbReference type="EMBL" id="KAK4119218.1"/>
    </source>
</evidence>
<dbReference type="Proteomes" id="UP001302602">
    <property type="component" value="Unassembled WGS sequence"/>
</dbReference>
<feature type="region of interest" description="Disordered" evidence="1">
    <location>
        <begin position="124"/>
        <end position="145"/>
    </location>
</feature>
<protein>
    <submittedName>
        <fullName evidence="2">Uncharacterized protein</fullName>
    </submittedName>
</protein>
<feature type="compositionally biased region" description="Low complexity" evidence="1">
    <location>
        <begin position="125"/>
        <end position="145"/>
    </location>
</feature>
<dbReference type="GeneID" id="87824699"/>
<dbReference type="AlphaFoldDB" id="A0AAN6TR80"/>
<keyword evidence="3" id="KW-1185">Reference proteome</keyword>